<evidence type="ECO:0000313" key="2">
    <source>
        <dbReference type="Proteomes" id="UP000294933"/>
    </source>
</evidence>
<proteinExistence type="predicted"/>
<keyword evidence="2" id="KW-1185">Reference proteome</keyword>
<reference evidence="1 2" key="1">
    <citation type="submission" date="2018-06" db="EMBL/GenBank/DDBJ databases">
        <title>A transcriptomic atlas of mushroom development highlights an independent origin of complex multicellularity.</title>
        <authorList>
            <consortium name="DOE Joint Genome Institute"/>
            <person name="Krizsan K."/>
            <person name="Almasi E."/>
            <person name="Merenyi Z."/>
            <person name="Sahu N."/>
            <person name="Viragh M."/>
            <person name="Koszo T."/>
            <person name="Mondo S."/>
            <person name="Kiss B."/>
            <person name="Balint B."/>
            <person name="Kues U."/>
            <person name="Barry K."/>
            <person name="Hegedus J.C."/>
            <person name="Henrissat B."/>
            <person name="Johnson J."/>
            <person name="Lipzen A."/>
            <person name="Ohm R."/>
            <person name="Nagy I."/>
            <person name="Pangilinan J."/>
            <person name="Yan J."/>
            <person name="Xiong Y."/>
            <person name="Grigoriev I.V."/>
            <person name="Hibbett D.S."/>
            <person name="Nagy L.G."/>
        </authorList>
    </citation>
    <scope>NUCLEOTIDE SEQUENCE [LARGE SCALE GENOMIC DNA]</scope>
    <source>
        <strain evidence="1 2">SZMC22713</strain>
    </source>
</reference>
<feature type="non-terminal residue" evidence="1">
    <location>
        <position position="1"/>
    </location>
</feature>
<dbReference type="AlphaFoldDB" id="A0A4Y7QLU7"/>
<dbReference type="EMBL" id="ML170157">
    <property type="protein sequence ID" value="TDL28613.1"/>
    <property type="molecule type" value="Genomic_DNA"/>
</dbReference>
<dbReference type="Proteomes" id="UP000294933">
    <property type="component" value="Unassembled WGS sequence"/>
</dbReference>
<accession>A0A4Y7QLU7</accession>
<gene>
    <name evidence="1" type="ORF">BD410DRAFT_711821</name>
</gene>
<sequence>QGDVVPYFIGVFDAPGGRVSFAMDVPHRVRWKNADTFIPQYLKEKIIAAFQKLHDRGIGHGDVALRHMLIGML</sequence>
<dbReference type="VEuPathDB" id="FungiDB:BD410DRAFT_711821"/>
<name>A0A4Y7QLU7_9AGAM</name>
<organism evidence="1 2">
    <name type="scientific">Rickenella mellea</name>
    <dbReference type="NCBI Taxonomy" id="50990"/>
    <lineage>
        <taxon>Eukaryota</taxon>
        <taxon>Fungi</taxon>
        <taxon>Dikarya</taxon>
        <taxon>Basidiomycota</taxon>
        <taxon>Agaricomycotina</taxon>
        <taxon>Agaricomycetes</taxon>
        <taxon>Hymenochaetales</taxon>
        <taxon>Rickenellaceae</taxon>
        <taxon>Rickenella</taxon>
    </lineage>
</organism>
<dbReference type="OrthoDB" id="2687876at2759"/>
<dbReference type="STRING" id="50990.A0A4Y7QLU7"/>
<protein>
    <recommendedName>
        <fullName evidence="3">Protein kinase domain-containing protein</fullName>
    </recommendedName>
</protein>
<evidence type="ECO:0008006" key="3">
    <source>
        <dbReference type="Google" id="ProtNLM"/>
    </source>
</evidence>
<evidence type="ECO:0000313" key="1">
    <source>
        <dbReference type="EMBL" id="TDL28613.1"/>
    </source>
</evidence>